<feature type="transmembrane region" description="Helical" evidence="12">
    <location>
        <begin position="96"/>
        <end position="117"/>
    </location>
</feature>
<evidence type="ECO:0000256" key="1">
    <source>
        <dbReference type="ARBA" id="ARBA00004651"/>
    </source>
</evidence>
<feature type="domain" description="G-protein coupled receptors family 1 profile" evidence="13">
    <location>
        <begin position="1"/>
        <end position="269"/>
    </location>
</feature>
<evidence type="ECO:0000313" key="15">
    <source>
        <dbReference type="RefSeq" id="XP_002736328.1"/>
    </source>
</evidence>
<evidence type="ECO:0000256" key="8">
    <source>
        <dbReference type="ARBA" id="ARBA00023170"/>
    </source>
</evidence>
<keyword evidence="4 12" id="KW-1133">Transmembrane helix</keyword>
<dbReference type="InterPro" id="IPR000929">
    <property type="entry name" value="Dopamine_rcpt"/>
</dbReference>
<keyword evidence="9 10" id="KW-0807">Transducer</keyword>
<gene>
    <name evidence="15" type="primary">LOC100378972</name>
</gene>
<dbReference type="Pfam" id="PF00001">
    <property type="entry name" value="7tm_1"/>
    <property type="match status" value="1"/>
</dbReference>
<dbReference type="SUPFAM" id="SSF81321">
    <property type="entry name" value="Family A G protein-coupled receptor-like"/>
    <property type="match status" value="1"/>
</dbReference>
<feature type="region of interest" description="Disordered" evidence="11">
    <location>
        <begin position="147"/>
        <end position="166"/>
    </location>
</feature>
<keyword evidence="6 12" id="KW-0472">Membrane</keyword>
<dbReference type="RefSeq" id="XP_002736328.1">
    <property type="nucleotide sequence ID" value="XM_002736282.1"/>
</dbReference>
<keyword evidence="14" id="KW-1185">Reference proteome</keyword>
<evidence type="ECO:0000259" key="13">
    <source>
        <dbReference type="PROSITE" id="PS50262"/>
    </source>
</evidence>
<sequence length="313" mass="34537">MGHILCVCYLTLDVMLCTASILHLCAIAVNRYLAVTFPLRYSRDRASSRQRIAATIIPVWVVSGAIAVPLFVNGLTSPSNVLRDNGMACGFFDYTFVIYSSMCSFFIPLLVMIVVDIRSVNLLRGRKQGLGHAIPKLEAMHEHFNAQNNSGSSTDKEESNSLGKVSLSPRRSVRLSIMSVGKRSRANSYGGVSTELVSSFEFQRSAGSKEKRAAKTLVIVFACFVALWLPFFCINITIGFCPHCDVPESVFLVFTWLGYVSSGINPCIYTLFNKDFRHAFYKIITCSGKSAHGTGKCTESSGFYSAMKPITRH</sequence>
<evidence type="ECO:0000256" key="6">
    <source>
        <dbReference type="ARBA" id="ARBA00023136"/>
    </source>
</evidence>
<name>A0ABM0GSE6_SACKO</name>
<evidence type="ECO:0000313" key="14">
    <source>
        <dbReference type="Proteomes" id="UP000694865"/>
    </source>
</evidence>
<protein>
    <submittedName>
        <fullName evidence="15">D(2) dopamine receptor A-like</fullName>
    </submittedName>
</protein>
<dbReference type="GeneID" id="100378972"/>
<keyword evidence="7" id="KW-1015">Disulfide bond</keyword>
<dbReference type="PROSITE" id="PS00237">
    <property type="entry name" value="G_PROTEIN_RECEP_F1_1"/>
    <property type="match status" value="1"/>
</dbReference>
<dbReference type="Proteomes" id="UP000694865">
    <property type="component" value="Unplaced"/>
</dbReference>
<evidence type="ECO:0000256" key="5">
    <source>
        <dbReference type="ARBA" id="ARBA00023040"/>
    </source>
</evidence>
<evidence type="ECO:0000256" key="4">
    <source>
        <dbReference type="ARBA" id="ARBA00022989"/>
    </source>
</evidence>
<feature type="transmembrane region" description="Helical" evidence="12">
    <location>
        <begin position="250"/>
        <end position="272"/>
    </location>
</feature>
<reference evidence="15" key="1">
    <citation type="submission" date="2025-08" db="UniProtKB">
        <authorList>
            <consortium name="RefSeq"/>
        </authorList>
    </citation>
    <scope>IDENTIFICATION</scope>
    <source>
        <tissue evidence="15">Testes</tissue>
    </source>
</reference>
<evidence type="ECO:0000256" key="3">
    <source>
        <dbReference type="ARBA" id="ARBA00022692"/>
    </source>
</evidence>
<dbReference type="InterPro" id="IPR000276">
    <property type="entry name" value="GPCR_Rhodpsn"/>
</dbReference>
<comment type="subcellular location">
    <subcellularLocation>
        <location evidence="1">Cell membrane</location>
        <topology evidence="1">Multi-pass membrane protein</topology>
    </subcellularLocation>
</comment>
<feature type="transmembrane region" description="Helical" evidence="12">
    <location>
        <begin position="12"/>
        <end position="33"/>
    </location>
</feature>
<feature type="transmembrane region" description="Helical" evidence="12">
    <location>
        <begin position="54"/>
        <end position="76"/>
    </location>
</feature>
<keyword evidence="2" id="KW-1003">Cell membrane</keyword>
<evidence type="ECO:0000256" key="9">
    <source>
        <dbReference type="ARBA" id="ARBA00023224"/>
    </source>
</evidence>
<evidence type="ECO:0000256" key="10">
    <source>
        <dbReference type="RuleBase" id="RU000688"/>
    </source>
</evidence>
<dbReference type="PROSITE" id="PS50262">
    <property type="entry name" value="G_PROTEIN_RECEP_F1_2"/>
    <property type="match status" value="1"/>
</dbReference>
<dbReference type="PRINTS" id="PR00237">
    <property type="entry name" value="GPCRRHODOPSN"/>
</dbReference>
<dbReference type="PANTHER" id="PTHR24248:SF125">
    <property type="entry name" value="DOPAMINE D2-LIKE RECEPTOR"/>
    <property type="match status" value="1"/>
</dbReference>
<evidence type="ECO:0000256" key="2">
    <source>
        <dbReference type="ARBA" id="ARBA00022475"/>
    </source>
</evidence>
<evidence type="ECO:0000256" key="7">
    <source>
        <dbReference type="ARBA" id="ARBA00023157"/>
    </source>
</evidence>
<dbReference type="Gene3D" id="1.20.1070.10">
    <property type="entry name" value="Rhodopsin 7-helix transmembrane proteins"/>
    <property type="match status" value="1"/>
</dbReference>
<comment type="similarity">
    <text evidence="10">Belongs to the G-protein coupled receptor 1 family.</text>
</comment>
<proteinExistence type="inferred from homology"/>
<dbReference type="InterPro" id="IPR017452">
    <property type="entry name" value="GPCR_Rhodpsn_7TM"/>
</dbReference>
<keyword evidence="5 10" id="KW-0297">G-protein coupled receptor</keyword>
<feature type="transmembrane region" description="Helical" evidence="12">
    <location>
        <begin position="217"/>
        <end position="238"/>
    </location>
</feature>
<dbReference type="PRINTS" id="PR00242">
    <property type="entry name" value="DOPAMINER"/>
</dbReference>
<evidence type="ECO:0000256" key="12">
    <source>
        <dbReference type="SAM" id="Phobius"/>
    </source>
</evidence>
<keyword evidence="3 10" id="KW-0812">Transmembrane</keyword>
<keyword evidence="8 10" id="KW-0675">Receptor</keyword>
<evidence type="ECO:0000256" key="11">
    <source>
        <dbReference type="SAM" id="MobiDB-lite"/>
    </source>
</evidence>
<dbReference type="PANTHER" id="PTHR24248">
    <property type="entry name" value="ADRENERGIC RECEPTOR-RELATED G-PROTEIN COUPLED RECEPTOR"/>
    <property type="match status" value="1"/>
</dbReference>
<organism evidence="14 15">
    <name type="scientific">Saccoglossus kowalevskii</name>
    <name type="common">Acorn worm</name>
    <dbReference type="NCBI Taxonomy" id="10224"/>
    <lineage>
        <taxon>Eukaryota</taxon>
        <taxon>Metazoa</taxon>
        <taxon>Hemichordata</taxon>
        <taxon>Enteropneusta</taxon>
        <taxon>Harrimaniidae</taxon>
        <taxon>Saccoglossus</taxon>
    </lineage>
</organism>
<accession>A0ABM0GSE6</accession>